<keyword evidence="3" id="KW-1185">Reference proteome</keyword>
<dbReference type="InterPro" id="IPR027417">
    <property type="entry name" value="P-loop_NTPase"/>
</dbReference>
<evidence type="ECO:0000313" key="2">
    <source>
        <dbReference type="EMBL" id="OHT00162.1"/>
    </source>
</evidence>
<feature type="region of interest" description="Disordered" evidence="1">
    <location>
        <begin position="229"/>
        <end position="314"/>
    </location>
</feature>
<evidence type="ECO:0000313" key="3">
    <source>
        <dbReference type="Proteomes" id="UP000179807"/>
    </source>
</evidence>
<comment type="caution">
    <text evidence="2">The sequence shown here is derived from an EMBL/GenBank/DDBJ whole genome shotgun (WGS) entry which is preliminary data.</text>
</comment>
<name>A0A1J4JN88_9EUKA</name>
<dbReference type="VEuPathDB" id="TrichDB:TRFO_33239"/>
<accession>A0A1J4JN88</accession>
<dbReference type="GeneID" id="94843675"/>
<feature type="region of interest" description="Disordered" evidence="1">
    <location>
        <begin position="89"/>
        <end position="188"/>
    </location>
</feature>
<evidence type="ECO:0000256" key="1">
    <source>
        <dbReference type="SAM" id="MobiDB-lite"/>
    </source>
</evidence>
<dbReference type="AlphaFoldDB" id="A0A1J4JN88"/>
<sequence>MSGKHNSTISTPSIMVKLIERRNFAGKKITLPNDLKSFKRQIEIVLGLKQPVMSLYNENGEQIYDVNQILPSTTILASTKSNDIVLANRPQQNSTKISNDGNNDDGDLSYESDEGVQSDGENINSNTSKGANRNSNKNLNRSINDDDDGNAYAKITLNNRPSNNHNANKRNNQPAQSRSKFVTASQVETENELRNYIEREQEKDENYLLEDEEEEEEIYENYKQLIHAKQQNQPKPKQNSHQNSNQNQNSHQKLNQNQNSQNQRRGLNNRNQNRSSNKPNNSTSENDNDLLKSSDDDDYNENEYPDDQNDESNSNIMQPQEEQQKIVSDLLGPQFSDDRFQEIISNAFSQLDAKSQNAFKNAAIEETHQQQYAFQNLLSSLSQYTTIMDRENLTLCQEIIDRVNEIISHYRTITTGCIAYNFKSIIVGPRHSGKSTILSFLVEQFLTELCLTQTWKRNFIFMFDAKKLAVSFSSYLDFYNAFIDLIFNSVKIQRPGFVPYVESVSNYFKSIPQNSDKPILPKRFETNEDFRGAARSLKQIGMELYKCIQDPSAFMAWHTNVLLMPSLVASAFGFTQIHYFIDNAEYLDAQFTPSHPFVDSSDDVDIVEYFKYAISNGSFVMSCENIDEFLDVFGPREESVDLIHGVDFEDVFGFSGEVYGSDKAFMVKFENDPRTFKFTASDCGGCPAFLSFWEEMCREVDANQDDWNVNVTDYNEQQMSVKSYLEHILQHVFVVEDESNESKRVVQQPILEIHPIKNVV</sequence>
<feature type="compositionally biased region" description="Low complexity" evidence="1">
    <location>
        <begin position="229"/>
        <end position="282"/>
    </location>
</feature>
<feature type="compositionally biased region" description="Polar residues" evidence="1">
    <location>
        <begin position="89"/>
        <end position="98"/>
    </location>
</feature>
<gene>
    <name evidence="2" type="ORF">TRFO_33239</name>
</gene>
<reference evidence="2" key="1">
    <citation type="submission" date="2016-10" db="EMBL/GenBank/DDBJ databases">
        <authorList>
            <person name="Benchimol M."/>
            <person name="Almeida L.G."/>
            <person name="Vasconcelos A.T."/>
            <person name="Perreira-Neves A."/>
            <person name="Rosa I.A."/>
            <person name="Tasca T."/>
            <person name="Bogo M.R."/>
            <person name="de Souza W."/>
        </authorList>
    </citation>
    <scope>NUCLEOTIDE SEQUENCE [LARGE SCALE GENOMIC DNA]</scope>
    <source>
        <strain evidence="2">K</strain>
    </source>
</reference>
<feature type="compositionally biased region" description="Acidic residues" evidence="1">
    <location>
        <begin position="102"/>
        <end position="116"/>
    </location>
</feature>
<dbReference type="SUPFAM" id="SSF52540">
    <property type="entry name" value="P-loop containing nucleoside triphosphate hydrolases"/>
    <property type="match status" value="1"/>
</dbReference>
<protein>
    <submittedName>
        <fullName evidence="2">Uncharacterized protein</fullName>
    </submittedName>
</protein>
<feature type="compositionally biased region" description="Polar residues" evidence="1">
    <location>
        <begin position="119"/>
        <end position="142"/>
    </location>
</feature>
<dbReference type="Proteomes" id="UP000179807">
    <property type="component" value="Unassembled WGS sequence"/>
</dbReference>
<proteinExistence type="predicted"/>
<dbReference type="RefSeq" id="XP_068353298.1">
    <property type="nucleotide sequence ID" value="XM_068508971.1"/>
</dbReference>
<feature type="compositionally biased region" description="Polar residues" evidence="1">
    <location>
        <begin position="156"/>
        <end position="188"/>
    </location>
</feature>
<organism evidence="2 3">
    <name type="scientific">Tritrichomonas foetus</name>
    <dbReference type="NCBI Taxonomy" id="1144522"/>
    <lineage>
        <taxon>Eukaryota</taxon>
        <taxon>Metamonada</taxon>
        <taxon>Parabasalia</taxon>
        <taxon>Tritrichomonadida</taxon>
        <taxon>Tritrichomonadidae</taxon>
        <taxon>Tritrichomonas</taxon>
    </lineage>
</organism>
<dbReference type="EMBL" id="MLAK01000969">
    <property type="protein sequence ID" value="OHT00162.1"/>
    <property type="molecule type" value="Genomic_DNA"/>
</dbReference>
<dbReference type="OrthoDB" id="10648380at2759"/>
<feature type="compositionally biased region" description="Acidic residues" evidence="1">
    <location>
        <begin position="295"/>
        <end position="310"/>
    </location>
</feature>